<evidence type="ECO:0000256" key="2">
    <source>
        <dbReference type="ARBA" id="ARBA00013064"/>
    </source>
</evidence>
<sequence>MLKILFVCMGNICRSPTAQGAFAELVKQQGLNAKIQIDSAGTHAYHIGKAPDQRAQAAARNRKIDLSDQRARQVQASDFEQFDYILAMDKDNEDNLRHICPSEHQDKIHLFLAFAPEHKEQEVPDPYYGGTQGFEHVLDLVGAAAQGLLNNIEANYGFA</sequence>
<dbReference type="PANTHER" id="PTHR11717">
    <property type="entry name" value="LOW MOLECULAR WEIGHT PROTEIN TYROSINE PHOSPHATASE"/>
    <property type="match status" value="1"/>
</dbReference>
<dbReference type="InterPro" id="IPR036196">
    <property type="entry name" value="Ptyr_pPase_sf"/>
</dbReference>
<dbReference type="EMBL" id="FMSV02000503">
    <property type="protein sequence ID" value="SEH06714.1"/>
    <property type="molecule type" value="Genomic_DNA"/>
</dbReference>
<evidence type="ECO:0000313" key="8">
    <source>
        <dbReference type="Proteomes" id="UP000236724"/>
    </source>
</evidence>
<dbReference type="PANTHER" id="PTHR11717:SF7">
    <property type="entry name" value="LOW MOLECULAR WEIGHT PHOSPHOTYROSINE PROTEIN PHOSPHATASE"/>
    <property type="match status" value="1"/>
</dbReference>
<dbReference type="InterPro" id="IPR017867">
    <property type="entry name" value="Tyr_phospatase_low_mol_wt"/>
</dbReference>
<organism evidence="7 8">
    <name type="scientific">Candidatus Venteria ishoeyi</name>
    <dbReference type="NCBI Taxonomy" id="1899563"/>
    <lineage>
        <taxon>Bacteria</taxon>
        <taxon>Pseudomonadati</taxon>
        <taxon>Pseudomonadota</taxon>
        <taxon>Gammaproteobacteria</taxon>
        <taxon>Thiotrichales</taxon>
        <taxon>Thiotrichaceae</taxon>
        <taxon>Venteria</taxon>
    </lineage>
</organism>
<proteinExistence type="inferred from homology"/>
<feature type="domain" description="Phosphotyrosine protein phosphatase I" evidence="6">
    <location>
        <begin position="2"/>
        <end position="151"/>
    </location>
</feature>
<name>A0A1H6FCE4_9GAMM</name>
<keyword evidence="8" id="KW-1185">Reference proteome</keyword>
<dbReference type="OrthoDB" id="9784339at2"/>
<feature type="active site" description="Proton donor" evidence="5">
    <location>
        <position position="125"/>
    </location>
</feature>
<dbReference type="EC" id="3.1.3.48" evidence="2"/>
<protein>
    <recommendedName>
        <fullName evidence="2">protein-tyrosine-phosphatase</fullName>
        <ecNumber evidence="2">3.1.3.48</ecNumber>
    </recommendedName>
</protein>
<dbReference type="RefSeq" id="WP_103920464.1">
    <property type="nucleotide sequence ID" value="NZ_FMSV02000503.1"/>
</dbReference>
<dbReference type="GO" id="GO:0004725">
    <property type="term" value="F:protein tyrosine phosphatase activity"/>
    <property type="evidence" value="ECO:0007669"/>
    <property type="project" value="UniProtKB-EC"/>
</dbReference>
<keyword evidence="4" id="KW-0904">Protein phosphatase</keyword>
<feature type="active site" evidence="5">
    <location>
        <position position="14"/>
    </location>
</feature>
<evidence type="ECO:0000256" key="3">
    <source>
        <dbReference type="ARBA" id="ARBA00022801"/>
    </source>
</evidence>
<dbReference type="SMART" id="SM00226">
    <property type="entry name" value="LMWPc"/>
    <property type="match status" value="1"/>
</dbReference>
<evidence type="ECO:0000256" key="4">
    <source>
        <dbReference type="ARBA" id="ARBA00022912"/>
    </source>
</evidence>
<comment type="similarity">
    <text evidence="1">Belongs to the low molecular weight phosphotyrosine protein phosphatase family.</text>
</comment>
<dbReference type="FunFam" id="3.40.50.2300:FF:000113">
    <property type="entry name" value="Low molecular weight protein-tyrosine-phosphatase"/>
    <property type="match status" value="1"/>
</dbReference>
<dbReference type="InterPro" id="IPR023485">
    <property type="entry name" value="Ptyr_pPase"/>
</dbReference>
<evidence type="ECO:0000313" key="7">
    <source>
        <dbReference type="EMBL" id="SEH06714.1"/>
    </source>
</evidence>
<accession>A0A1H6FCE4</accession>
<dbReference type="Gene3D" id="3.40.50.2300">
    <property type="match status" value="1"/>
</dbReference>
<dbReference type="Proteomes" id="UP000236724">
    <property type="component" value="Unassembled WGS sequence"/>
</dbReference>
<dbReference type="AlphaFoldDB" id="A0A1H6FCE4"/>
<dbReference type="PRINTS" id="PR00719">
    <property type="entry name" value="LMWPTPASE"/>
</dbReference>
<dbReference type="InterPro" id="IPR050438">
    <property type="entry name" value="LMW_PTPase"/>
</dbReference>
<feature type="active site" description="Nucleophile" evidence="5">
    <location>
        <position position="8"/>
    </location>
</feature>
<dbReference type="CDD" id="cd16343">
    <property type="entry name" value="LMWPTP"/>
    <property type="match status" value="1"/>
</dbReference>
<dbReference type="SUPFAM" id="SSF52788">
    <property type="entry name" value="Phosphotyrosine protein phosphatases I"/>
    <property type="match status" value="1"/>
</dbReference>
<evidence type="ECO:0000256" key="5">
    <source>
        <dbReference type="PIRSR" id="PIRSR617867-1"/>
    </source>
</evidence>
<reference evidence="7 8" key="1">
    <citation type="submission" date="2016-10" db="EMBL/GenBank/DDBJ databases">
        <authorList>
            <person name="de Groot N.N."/>
        </authorList>
    </citation>
    <scope>NUCLEOTIDE SEQUENCE [LARGE SCALE GENOMIC DNA]</scope>
    <source>
        <strain evidence="7">MBHS1</strain>
    </source>
</reference>
<evidence type="ECO:0000256" key="1">
    <source>
        <dbReference type="ARBA" id="ARBA00011063"/>
    </source>
</evidence>
<keyword evidence="3 7" id="KW-0378">Hydrolase</keyword>
<gene>
    <name evidence="7" type="primary">yfkJ</name>
    <name evidence="7" type="ORF">MBHS_02579</name>
</gene>
<dbReference type="Pfam" id="PF01451">
    <property type="entry name" value="LMWPc"/>
    <property type="match status" value="1"/>
</dbReference>
<evidence type="ECO:0000259" key="6">
    <source>
        <dbReference type="SMART" id="SM00226"/>
    </source>
</evidence>